<name>A0AAE5C9Q5_9BACT</name>
<feature type="transmembrane region" description="Helical" evidence="2">
    <location>
        <begin position="1001"/>
        <end position="1021"/>
    </location>
</feature>
<feature type="transmembrane region" description="Helical" evidence="2">
    <location>
        <begin position="395"/>
        <end position="415"/>
    </location>
</feature>
<dbReference type="SUPFAM" id="SSF82693">
    <property type="entry name" value="Multidrug efflux transporter AcrB pore domain, PN1, PN2, PC1 and PC2 subdomains"/>
    <property type="match status" value="3"/>
</dbReference>
<accession>A0AAE5C9Q5</accession>
<feature type="transmembrane region" description="Helical" evidence="2">
    <location>
        <begin position="370"/>
        <end position="388"/>
    </location>
</feature>
<evidence type="ECO:0000256" key="1">
    <source>
        <dbReference type="SAM" id="MobiDB-lite"/>
    </source>
</evidence>
<feature type="transmembrane region" description="Helical" evidence="2">
    <location>
        <begin position="445"/>
        <end position="466"/>
    </location>
</feature>
<dbReference type="EMBL" id="JAACAK010000009">
    <property type="protein sequence ID" value="NIR73682.1"/>
    <property type="molecule type" value="Genomic_DNA"/>
</dbReference>
<keyword evidence="2" id="KW-0812">Transmembrane</keyword>
<dbReference type="Gene3D" id="1.20.1640.10">
    <property type="entry name" value="Multidrug efflux transporter AcrB transmembrane domain"/>
    <property type="match status" value="2"/>
</dbReference>
<feature type="transmembrane region" description="Helical" evidence="2">
    <location>
        <begin position="944"/>
        <end position="966"/>
    </location>
</feature>
<dbReference type="InterPro" id="IPR027463">
    <property type="entry name" value="AcrB_DN_DC_subdom"/>
</dbReference>
<dbReference type="Pfam" id="PF00873">
    <property type="entry name" value="ACR_tran"/>
    <property type="match status" value="1"/>
</dbReference>
<protein>
    <submittedName>
        <fullName evidence="3">Efflux RND transporter permease subunit</fullName>
    </submittedName>
</protein>
<dbReference type="SUPFAM" id="SSF82714">
    <property type="entry name" value="Multidrug efflux transporter AcrB TolC docking domain, DN and DC subdomains"/>
    <property type="match status" value="2"/>
</dbReference>
<feature type="transmembrane region" description="Helical" evidence="2">
    <location>
        <begin position="537"/>
        <end position="557"/>
    </location>
</feature>
<proteinExistence type="predicted"/>
<feature type="transmembrane region" description="Helical" evidence="2">
    <location>
        <begin position="1027"/>
        <end position="1050"/>
    </location>
</feature>
<dbReference type="PANTHER" id="PTHR32063:SF16">
    <property type="entry name" value="CATION EFFLUX SYSTEM (ACRB_ACRD_ACRF FAMILY)"/>
    <property type="match status" value="1"/>
</dbReference>
<dbReference type="GO" id="GO:0042910">
    <property type="term" value="F:xenobiotic transmembrane transporter activity"/>
    <property type="evidence" value="ECO:0007669"/>
    <property type="project" value="TreeGrafter"/>
</dbReference>
<dbReference type="Gene3D" id="3.30.70.1430">
    <property type="entry name" value="Multidrug efflux transporter AcrB pore domain"/>
    <property type="match status" value="2"/>
</dbReference>
<organism evidence="3 4">
    <name type="scientific">Candidatus Kutchimonas denitrificans</name>
    <dbReference type="NCBI Taxonomy" id="3056748"/>
    <lineage>
        <taxon>Bacteria</taxon>
        <taxon>Pseudomonadati</taxon>
        <taxon>Gemmatimonadota</taxon>
        <taxon>Gemmatimonadia</taxon>
        <taxon>Candidatus Palauibacterales</taxon>
        <taxon>Candidatus Palauibacteraceae</taxon>
        <taxon>Candidatus Kutchimonas</taxon>
    </lineage>
</organism>
<feature type="compositionally biased region" description="Polar residues" evidence="1">
    <location>
        <begin position="1063"/>
        <end position="1079"/>
    </location>
</feature>
<dbReference type="GO" id="GO:0005886">
    <property type="term" value="C:plasma membrane"/>
    <property type="evidence" value="ECO:0007669"/>
    <property type="project" value="TreeGrafter"/>
</dbReference>
<evidence type="ECO:0000313" key="3">
    <source>
        <dbReference type="EMBL" id="NIR73682.1"/>
    </source>
</evidence>
<dbReference type="Proteomes" id="UP000702544">
    <property type="component" value="Unassembled WGS sequence"/>
</dbReference>
<feature type="transmembrane region" description="Helical" evidence="2">
    <location>
        <begin position="900"/>
        <end position="924"/>
    </location>
</feature>
<dbReference type="AlphaFoldDB" id="A0AAE5C9Q5"/>
<feature type="transmembrane region" description="Helical" evidence="2">
    <location>
        <begin position="347"/>
        <end position="364"/>
    </location>
</feature>
<evidence type="ECO:0000313" key="4">
    <source>
        <dbReference type="Proteomes" id="UP000702544"/>
    </source>
</evidence>
<dbReference type="InterPro" id="IPR001036">
    <property type="entry name" value="Acrflvin-R"/>
</dbReference>
<sequence>MRSQIAGRLADAFIDSKLTPLLMAGALALGLYTVFTMPSEEEPQIIVPLADIYVPLPGAAPEEVENRVLIPMENIISGIEGVEYVYSHAEPGFGLVTVRYEVGRDMEESLVRLYTTLFKHADRMPPGVTMPLIKTVTIDDVPFFTLTLTGEDHTHADLRAMADELRIALEAVPEVRDIEVIGGYPREIRVELAPDRMAAYGVDPAMIAERLRASNVNMEAGHFTRGDEVVRVTAGPFLRSVRDVGAVVVDVRNGRLVQVSDVARVIDGPEEVTTYTFHARSGASLQPMVTLAVSKRPGADATQLGRTLESKVEALHGRLLPDDVDALVTRNYGETARDKTNTLKEHLLLAIIAVGVVVALTMGWRSAVIVMISVPITFALTLFVYQFFGYTLNRVTLFALIFVTGIVIDDSIIVAENMERHFAMRDRPAGAAARAAVDEVGNPTILATLTVIAAVLPMLFVSGLMGPYMSPMPIGATVAMLFSLAVALIGTPWLAFRLLRHHAEDGEEESGYAVERTRLYRVYRKIMAPLMARPLRMWGMLGAVFVLLLAATAIFLLQGVEMKMLPFDDKNEMQIIVDMPEGTPLETTTALAEDIGRSLAAVPEVSDIQLYAGTAAPFNFNGMIRHYYLRRGPNVADIQVNLIDKSERGDQSHDVALRVRPLVDSAVRASGTGARAKVVEVPPGPPVLSTLVAEVYGPDIESQTEVAREIRDLFEAHPSVVDVDWSLRAPQPEVRLAIDEEKAALSGVPKAAVVHSARIALAGQVVTHLSEPRSRTGVPVRLRVTEADRSGVDRLAGVHVASLSGELVPLGELVRAERATVPQVIDRKNGHRVIYVTAEVAGAVESPVYAILDLNEQIAELERPTGTVGQLYARQPRLVERPVMKWDGEWQVTYEVFRDLGIAFAGALLLIYALIVAWFGSFVAPLVMMTAIPLTLIGIAPGHWLFGAFFTATSMIGMIALAGIMVRNGILLIDYLEARRGAGVALEQAVIEAGAVRTRPIALTAGTVVIGAIVILFDPIFEGLAVALITGAMASTLLTLVVVPSIYYLVHTRGGRRAEAPQAVSTIPSNDPSTSDTGS</sequence>
<dbReference type="Gene3D" id="3.30.2090.10">
    <property type="entry name" value="Multidrug efflux transporter AcrB TolC docking domain, DN and DC subdomains"/>
    <property type="match status" value="2"/>
</dbReference>
<feature type="transmembrane region" description="Helical" evidence="2">
    <location>
        <begin position="478"/>
        <end position="496"/>
    </location>
</feature>
<evidence type="ECO:0000256" key="2">
    <source>
        <dbReference type="SAM" id="Phobius"/>
    </source>
</evidence>
<gene>
    <name evidence="3" type="ORF">GWO12_01000</name>
</gene>
<comment type="caution">
    <text evidence="3">The sequence shown here is derived from an EMBL/GenBank/DDBJ whole genome shotgun (WGS) entry which is preliminary data.</text>
</comment>
<dbReference type="Gene3D" id="3.30.70.1320">
    <property type="entry name" value="Multidrug efflux transporter AcrB pore domain like"/>
    <property type="match status" value="1"/>
</dbReference>
<dbReference type="PRINTS" id="PR00702">
    <property type="entry name" value="ACRIFLAVINRP"/>
</dbReference>
<reference evidence="3 4" key="1">
    <citation type="submission" date="2020-01" db="EMBL/GenBank/DDBJ databases">
        <title>Genomes assembled from Gulf of Kutch pelagic sediment metagenomes.</title>
        <authorList>
            <person name="Chandrashekar M."/>
            <person name="Mahajan M.S."/>
            <person name="Dave K.J."/>
            <person name="Vatsa P."/>
            <person name="Nathani N.M."/>
        </authorList>
    </citation>
    <scope>NUCLEOTIDE SEQUENCE [LARGE SCALE GENOMIC DNA]</scope>
    <source>
        <strain evidence="3">KS3-K002</strain>
    </source>
</reference>
<dbReference type="Gene3D" id="3.30.70.1440">
    <property type="entry name" value="Multidrug efflux transporter AcrB pore domain"/>
    <property type="match status" value="1"/>
</dbReference>
<feature type="region of interest" description="Disordered" evidence="1">
    <location>
        <begin position="1060"/>
        <end position="1079"/>
    </location>
</feature>
<dbReference type="PANTHER" id="PTHR32063">
    <property type="match status" value="1"/>
</dbReference>
<keyword evidence="2" id="KW-1133">Transmembrane helix</keyword>
<keyword evidence="2" id="KW-0472">Membrane</keyword>
<dbReference type="SUPFAM" id="SSF82866">
    <property type="entry name" value="Multidrug efflux transporter AcrB transmembrane domain"/>
    <property type="match status" value="2"/>
</dbReference>